<gene>
    <name evidence="3" type="ORF">XE03_0993</name>
</gene>
<organism evidence="3 4">
    <name type="scientific">candidate division TA06 bacterium 34_109</name>
    <dbReference type="NCBI Taxonomy" id="1635277"/>
    <lineage>
        <taxon>Bacteria</taxon>
        <taxon>Bacteria division TA06</taxon>
    </lineage>
</organism>
<name>A0A101I1B3_UNCT6</name>
<evidence type="ECO:0000259" key="2">
    <source>
        <dbReference type="Pfam" id="PF13439"/>
    </source>
</evidence>
<feature type="domain" description="Glycosyl transferase family 1" evidence="1">
    <location>
        <begin position="186"/>
        <end position="353"/>
    </location>
</feature>
<dbReference type="PANTHER" id="PTHR45947:SF3">
    <property type="entry name" value="SULFOQUINOVOSYL TRANSFERASE SQD2"/>
    <property type="match status" value="1"/>
</dbReference>
<accession>A0A101I1B3</accession>
<dbReference type="InterPro" id="IPR001296">
    <property type="entry name" value="Glyco_trans_1"/>
</dbReference>
<dbReference type="SUPFAM" id="SSF53756">
    <property type="entry name" value="UDP-Glycosyltransferase/glycogen phosphorylase"/>
    <property type="match status" value="1"/>
</dbReference>
<dbReference type="CDD" id="cd03801">
    <property type="entry name" value="GT4_PimA-like"/>
    <property type="match status" value="1"/>
</dbReference>
<keyword evidence="3" id="KW-0808">Transferase</keyword>
<feature type="domain" description="Glycosyltransferase subfamily 4-like N-terminal" evidence="2">
    <location>
        <begin position="15"/>
        <end position="176"/>
    </location>
</feature>
<dbReference type="GO" id="GO:0016757">
    <property type="term" value="F:glycosyltransferase activity"/>
    <property type="evidence" value="ECO:0007669"/>
    <property type="project" value="InterPro"/>
</dbReference>
<dbReference type="EMBL" id="LGGX01000007">
    <property type="protein sequence ID" value="KUK87197.1"/>
    <property type="molecule type" value="Genomic_DNA"/>
</dbReference>
<dbReference type="PANTHER" id="PTHR45947">
    <property type="entry name" value="SULFOQUINOVOSYL TRANSFERASE SQD2"/>
    <property type="match status" value="1"/>
</dbReference>
<dbReference type="InterPro" id="IPR028098">
    <property type="entry name" value="Glyco_trans_4-like_N"/>
</dbReference>
<dbReference type="Pfam" id="PF13439">
    <property type="entry name" value="Glyco_transf_4"/>
    <property type="match status" value="1"/>
</dbReference>
<dbReference type="AlphaFoldDB" id="A0A101I1B3"/>
<proteinExistence type="predicted"/>
<dbReference type="Gene3D" id="3.40.50.2000">
    <property type="entry name" value="Glycogen Phosphorylase B"/>
    <property type="match status" value="2"/>
</dbReference>
<evidence type="ECO:0000313" key="3">
    <source>
        <dbReference type="EMBL" id="KUK87197.1"/>
    </source>
</evidence>
<comment type="caution">
    <text evidence="3">The sequence shown here is derived from an EMBL/GenBank/DDBJ whole genome shotgun (WGS) entry which is preliminary data.</text>
</comment>
<sequence length="366" mass="42987">MIKLLITTSFPPYRGGISHYLYTIFKEYEFRSELVVITQTPSFTEPEEDLTIFKEIIRSKNLPLEGKFHRLDFYLKILKFYIKNRGRIDYIYTESVIPTTIFSFLYKLFYPKTKIVCFTYGSEVNIVDPYIKRKARLVCLIKKFLLNRVDRIITISSYTEKILKRITKKDVYMISPRYDGERFEGREHKKKEKIVLISVAQLTPRKGQQYVLKSLNSLKDDLDFLYYIVGSGSYRKNLENLIKKYKLEERVFIKSGLKNREVYKLYRESDIFVLPVFYYRGDFEGFGIVYLEAGAFKLPVIATGSGGSKDILIDGFNSILVKERDYKSLRDAILTLSSDNIKREILGENGYKMSFYKKGDTSLLTF</sequence>
<evidence type="ECO:0000313" key="4">
    <source>
        <dbReference type="Proteomes" id="UP000053467"/>
    </source>
</evidence>
<reference evidence="4" key="1">
    <citation type="journal article" date="2015" name="MBio">
        <title>Genome-Resolved Metagenomic Analysis Reveals Roles for Candidate Phyla and Other Microbial Community Members in Biogeochemical Transformations in Oil Reservoirs.</title>
        <authorList>
            <person name="Hu P."/>
            <person name="Tom L."/>
            <person name="Singh A."/>
            <person name="Thomas B.C."/>
            <person name="Baker B.J."/>
            <person name="Piceno Y.M."/>
            <person name="Andersen G.L."/>
            <person name="Banfield J.F."/>
        </authorList>
    </citation>
    <scope>NUCLEOTIDE SEQUENCE [LARGE SCALE GENOMIC DNA]</scope>
</reference>
<dbReference type="Proteomes" id="UP000053467">
    <property type="component" value="Unassembled WGS sequence"/>
</dbReference>
<dbReference type="InterPro" id="IPR050194">
    <property type="entry name" value="Glycosyltransferase_grp1"/>
</dbReference>
<evidence type="ECO:0000259" key="1">
    <source>
        <dbReference type="Pfam" id="PF00534"/>
    </source>
</evidence>
<dbReference type="Pfam" id="PF00534">
    <property type="entry name" value="Glycos_transf_1"/>
    <property type="match status" value="1"/>
</dbReference>
<protein>
    <submittedName>
        <fullName evidence="3">Glycosyl transferase group 1</fullName>
    </submittedName>
</protein>